<gene>
    <name evidence="1" type="ORF">BDN72DRAFT_843753</name>
</gene>
<evidence type="ECO:0000313" key="1">
    <source>
        <dbReference type="EMBL" id="TFK66827.1"/>
    </source>
</evidence>
<keyword evidence="2" id="KW-1185">Reference proteome</keyword>
<evidence type="ECO:0000313" key="2">
    <source>
        <dbReference type="Proteomes" id="UP000308600"/>
    </source>
</evidence>
<dbReference type="EMBL" id="ML208393">
    <property type="protein sequence ID" value="TFK66827.1"/>
    <property type="molecule type" value="Genomic_DNA"/>
</dbReference>
<name>A0ACD3AMV4_9AGAR</name>
<organism evidence="1 2">
    <name type="scientific">Pluteus cervinus</name>
    <dbReference type="NCBI Taxonomy" id="181527"/>
    <lineage>
        <taxon>Eukaryota</taxon>
        <taxon>Fungi</taxon>
        <taxon>Dikarya</taxon>
        <taxon>Basidiomycota</taxon>
        <taxon>Agaricomycotina</taxon>
        <taxon>Agaricomycetes</taxon>
        <taxon>Agaricomycetidae</taxon>
        <taxon>Agaricales</taxon>
        <taxon>Pluteineae</taxon>
        <taxon>Pluteaceae</taxon>
        <taxon>Pluteus</taxon>
    </lineage>
</organism>
<sequence length="492" mass="54251">MTQLQLPTEILELILCSFRPTCNIAESWRQARITGTSTHRSNCFKIYTQSLAICAQLRLVNRTFHDILTPLLYSLLVIPAQPQSLQKRRTIAAEHHPELIKAILFDGIVDAYISSATSHQSDTVQILKPMLDSCTHLASISIDLSKHPAWAINKVTMNDLFKDLPVPISSSGLGLTSLALLQPNLAFLGALIDGLGKRRMVDVKELLLSGISLGAGIGPMQIPWTVPQAFSSLERLGIWLGRTLGRPSSPDALLQFLTQILEPPPREDVDVSNFASATPSIPTITTSDTRSNRCQLRELTISEGHKLLDISILGRLFKIGNIGESLTTLQLRLFPPISEYITSTTFVTTNPSSSNSGGSWQLQPDIVTQFDRLPSSILQLCPRVTHFHYLTWCPESFLLNDLPGRIVELGVRIAEDLTMEHPGGGGTGLGLPPSTLRSVEPLIQTVGEAQYRRGLKRLYVEWGLQNRDEADVENVRIACETAGVVFLDHVDF</sequence>
<protein>
    <submittedName>
        <fullName evidence="1">Uncharacterized protein</fullName>
    </submittedName>
</protein>
<proteinExistence type="predicted"/>
<reference evidence="1 2" key="1">
    <citation type="journal article" date="2019" name="Nat. Ecol. Evol.">
        <title>Megaphylogeny resolves global patterns of mushroom evolution.</title>
        <authorList>
            <person name="Varga T."/>
            <person name="Krizsan K."/>
            <person name="Foldi C."/>
            <person name="Dima B."/>
            <person name="Sanchez-Garcia M."/>
            <person name="Sanchez-Ramirez S."/>
            <person name="Szollosi G.J."/>
            <person name="Szarkandi J.G."/>
            <person name="Papp V."/>
            <person name="Albert L."/>
            <person name="Andreopoulos W."/>
            <person name="Angelini C."/>
            <person name="Antonin V."/>
            <person name="Barry K.W."/>
            <person name="Bougher N.L."/>
            <person name="Buchanan P."/>
            <person name="Buyck B."/>
            <person name="Bense V."/>
            <person name="Catcheside P."/>
            <person name="Chovatia M."/>
            <person name="Cooper J."/>
            <person name="Damon W."/>
            <person name="Desjardin D."/>
            <person name="Finy P."/>
            <person name="Geml J."/>
            <person name="Haridas S."/>
            <person name="Hughes K."/>
            <person name="Justo A."/>
            <person name="Karasinski D."/>
            <person name="Kautmanova I."/>
            <person name="Kiss B."/>
            <person name="Kocsube S."/>
            <person name="Kotiranta H."/>
            <person name="LaButti K.M."/>
            <person name="Lechner B.E."/>
            <person name="Liimatainen K."/>
            <person name="Lipzen A."/>
            <person name="Lukacs Z."/>
            <person name="Mihaltcheva S."/>
            <person name="Morgado L.N."/>
            <person name="Niskanen T."/>
            <person name="Noordeloos M.E."/>
            <person name="Ohm R.A."/>
            <person name="Ortiz-Santana B."/>
            <person name="Ovrebo C."/>
            <person name="Racz N."/>
            <person name="Riley R."/>
            <person name="Savchenko A."/>
            <person name="Shiryaev A."/>
            <person name="Soop K."/>
            <person name="Spirin V."/>
            <person name="Szebenyi C."/>
            <person name="Tomsovsky M."/>
            <person name="Tulloss R.E."/>
            <person name="Uehling J."/>
            <person name="Grigoriev I.V."/>
            <person name="Vagvolgyi C."/>
            <person name="Papp T."/>
            <person name="Martin F.M."/>
            <person name="Miettinen O."/>
            <person name="Hibbett D.S."/>
            <person name="Nagy L.G."/>
        </authorList>
    </citation>
    <scope>NUCLEOTIDE SEQUENCE [LARGE SCALE GENOMIC DNA]</scope>
    <source>
        <strain evidence="1 2">NL-1719</strain>
    </source>
</reference>
<accession>A0ACD3AMV4</accession>
<dbReference type="Proteomes" id="UP000308600">
    <property type="component" value="Unassembled WGS sequence"/>
</dbReference>